<keyword evidence="2" id="KW-1185">Reference proteome</keyword>
<evidence type="ECO:0000313" key="2">
    <source>
        <dbReference type="Proteomes" id="UP000306145"/>
    </source>
</evidence>
<gene>
    <name evidence="1" type="ORF">FHG89_02895</name>
</gene>
<proteinExistence type="predicted"/>
<dbReference type="RefSeq" id="WP_139582540.1">
    <property type="nucleotide sequence ID" value="NZ_VDFY01000078.1"/>
</dbReference>
<reference evidence="1 2" key="1">
    <citation type="submission" date="2019-06" db="EMBL/GenBank/DDBJ databases">
        <title>Micromonospora ordensis sp. nov., isolated from deep marine sediment.</title>
        <authorList>
            <person name="Veyisoglu A."/>
            <person name="Carro L."/>
            <person name="Klenk H.-P."/>
            <person name="Sahin N."/>
        </authorList>
    </citation>
    <scope>NUCLEOTIDE SEQUENCE [LARGE SCALE GENOMIC DNA]</scope>
    <source>
        <strain evidence="1 2">S2509</strain>
    </source>
</reference>
<accession>A0A5C4QZ72</accession>
<dbReference type="Proteomes" id="UP000306145">
    <property type="component" value="Unassembled WGS sequence"/>
</dbReference>
<comment type="caution">
    <text evidence="1">The sequence shown here is derived from an EMBL/GenBank/DDBJ whole genome shotgun (WGS) entry which is preliminary data.</text>
</comment>
<protein>
    <submittedName>
        <fullName evidence="1">Uncharacterized protein</fullName>
    </submittedName>
</protein>
<sequence>MARTDSFFSRIWKAFKGGPVDPPPARGPGEVYEPPASDTPVVVPAHGDVYDFHVFVQLRWDSPSRHFDLDEIEDESAAYQDIARQRTTQAVWRQARSLDPLDPAGAEKLLNESLAGGFCWPKANPDLRCRPSIRVTIDPRLREQKAPLELRRIEQQLAMARDEIVRERTERWLHGFQELEQFRHLGKDERQFLVPFAASLVDADLAKVTSALAAERRSRYDELVGVLAQAVRDHERVGLFEFANAYDKALRAFCRQMGIDLGKWHLADFGEPVEPEEAGTAR</sequence>
<dbReference type="EMBL" id="VDFY01000078">
    <property type="protein sequence ID" value="TNH31330.1"/>
    <property type="molecule type" value="Genomic_DNA"/>
</dbReference>
<organism evidence="1 2">
    <name type="scientific">Micromonospora orduensis</name>
    <dbReference type="NCBI Taxonomy" id="1420891"/>
    <lineage>
        <taxon>Bacteria</taxon>
        <taxon>Bacillati</taxon>
        <taxon>Actinomycetota</taxon>
        <taxon>Actinomycetes</taxon>
        <taxon>Micromonosporales</taxon>
        <taxon>Micromonosporaceae</taxon>
        <taxon>Micromonospora</taxon>
    </lineage>
</organism>
<name>A0A5C4QZ72_9ACTN</name>
<evidence type="ECO:0000313" key="1">
    <source>
        <dbReference type="EMBL" id="TNH31330.1"/>
    </source>
</evidence>
<dbReference type="OrthoDB" id="3690860at2"/>
<dbReference type="AlphaFoldDB" id="A0A5C4QZ72"/>